<feature type="coiled-coil region" evidence="1">
    <location>
        <begin position="197"/>
        <end position="228"/>
    </location>
</feature>
<dbReference type="OrthoDB" id="3198211at2759"/>
<evidence type="ECO:0000313" key="3">
    <source>
        <dbReference type="EMBL" id="TEB26947.1"/>
    </source>
</evidence>
<feature type="transmembrane region" description="Helical" evidence="2">
    <location>
        <begin position="176"/>
        <end position="200"/>
    </location>
</feature>
<keyword evidence="2" id="KW-0812">Transmembrane</keyword>
<dbReference type="EMBL" id="QPFP01000044">
    <property type="protein sequence ID" value="TEB26947.1"/>
    <property type="molecule type" value="Genomic_DNA"/>
</dbReference>
<comment type="caution">
    <text evidence="3">The sequence shown here is derived from an EMBL/GenBank/DDBJ whole genome shotgun (WGS) entry which is preliminary data.</text>
</comment>
<evidence type="ECO:0000256" key="2">
    <source>
        <dbReference type="SAM" id="Phobius"/>
    </source>
</evidence>
<protein>
    <submittedName>
        <fullName evidence="3">Uncharacterized protein</fullName>
    </submittedName>
</protein>
<name>A0A4Y7SYK9_COPMI</name>
<dbReference type="Gene3D" id="1.20.1170.10">
    <property type="match status" value="1"/>
</dbReference>
<keyword evidence="1" id="KW-0175">Coiled coil</keyword>
<dbReference type="AlphaFoldDB" id="A0A4Y7SYK9"/>
<accession>A0A4Y7SYK9</accession>
<organism evidence="3 4">
    <name type="scientific">Coprinellus micaceus</name>
    <name type="common">Glistening ink-cap mushroom</name>
    <name type="synonym">Coprinus micaceus</name>
    <dbReference type="NCBI Taxonomy" id="71717"/>
    <lineage>
        <taxon>Eukaryota</taxon>
        <taxon>Fungi</taxon>
        <taxon>Dikarya</taxon>
        <taxon>Basidiomycota</taxon>
        <taxon>Agaricomycotina</taxon>
        <taxon>Agaricomycetes</taxon>
        <taxon>Agaricomycetidae</taxon>
        <taxon>Agaricales</taxon>
        <taxon>Agaricineae</taxon>
        <taxon>Psathyrellaceae</taxon>
        <taxon>Coprinellus</taxon>
    </lineage>
</organism>
<reference evidence="3 4" key="1">
    <citation type="journal article" date="2019" name="Nat. Ecol. Evol.">
        <title>Megaphylogeny resolves global patterns of mushroom evolution.</title>
        <authorList>
            <person name="Varga T."/>
            <person name="Krizsan K."/>
            <person name="Foldi C."/>
            <person name="Dima B."/>
            <person name="Sanchez-Garcia M."/>
            <person name="Sanchez-Ramirez S."/>
            <person name="Szollosi G.J."/>
            <person name="Szarkandi J.G."/>
            <person name="Papp V."/>
            <person name="Albert L."/>
            <person name="Andreopoulos W."/>
            <person name="Angelini C."/>
            <person name="Antonin V."/>
            <person name="Barry K.W."/>
            <person name="Bougher N.L."/>
            <person name="Buchanan P."/>
            <person name="Buyck B."/>
            <person name="Bense V."/>
            <person name="Catcheside P."/>
            <person name="Chovatia M."/>
            <person name="Cooper J."/>
            <person name="Damon W."/>
            <person name="Desjardin D."/>
            <person name="Finy P."/>
            <person name="Geml J."/>
            <person name="Haridas S."/>
            <person name="Hughes K."/>
            <person name="Justo A."/>
            <person name="Karasinski D."/>
            <person name="Kautmanova I."/>
            <person name="Kiss B."/>
            <person name="Kocsube S."/>
            <person name="Kotiranta H."/>
            <person name="LaButti K.M."/>
            <person name="Lechner B.E."/>
            <person name="Liimatainen K."/>
            <person name="Lipzen A."/>
            <person name="Lukacs Z."/>
            <person name="Mihaltcheva S."/>
            <person name="Morgado L.N."/>
            <person name="Niskanen T."/>
            <person name="Noordeloos M.E."/>
            <person name="Ohm R.A."/>
            <person name="Ortiz-Santana B."/>
            <person name="Ovrebo C."/>
            <person name="Racz N."/>
            <person name="Riley R."/>
            <person name="Savchenko A."/>
            <person name="Shiryaev A."/>
            <person name="Soop K."/>
            <person name="Spirin V."/>
            <person name="Szebenyi C."/>
            <person name="Tomsovsky M."/>
            <person name="Tulloss R.E."/>
            <person name="Uehling J."/>
            <person name="Grigoriev I.V."/>
            <person name="Vagvolgyi C."/>
            <person name="Papp T."/>
            <person name="Martin F.M."/>
            <person name="Miettinen O."/>
            <person name="Hibbett D.S."/>
            <person name="Nagy L.G."/>
        </authorList>
    </citation>
    <scope>NUCLEOTIDE SEQUENCE [LARGE SCALE GENOMIC DNA]</scope>
    <source>
        <strain evidence="3 4">FP101781</strain>
    </source>
</reference>
<keyword evidence="2" id="KW-0472">Membrane</keyword>
<keyword evidence="4" id="KW-1185">Reference proteome</keyword>
<evidence type="ECO:0000313" key="4">
    <source>
        <dbReference type="Proteomes" id="UP000298030"/>
    </source>
</evidence>
<evidence type="ECO:0000256" key="1">
    <source>
        <dbReference type="SAM" id="Coils"/>
    </source>
</evidence>
<keyword evidence="2" id="KW-1133">Transmembrane helix</keyword>
<sequence>MVAEFGKNVGEVGNWANEVDEAFDRVTRTFVQVVNDYGKDFPALSGFLSEWRDYNSRWISALLLSRDVASQHVTILRRFEKVFLDMVLHIQTEQDRLDVIVELEEFINEDHDTSDQMSRTFLELKRDIDAFSARIDRYLEETGTQLDAAAAALQPVIQGLKDQISVLDKQINDTRIALAVSGGLLNVIGLIVAGSMLASYQSQRDAKNKELEGKLRELADINRRQQALAYLQTDLAGLKPDFDLICERLQGFAEIWASVRSQSIQFRDHIKGGLGAATNLRFKREVQLAQDTCLPLRTGLEIYAHNLGGRLASKGYEIKDTT</sequence>
<gene>
    <name evidence="3" type="ORF">FA13DRAFT_1635158</name>
</gene>
<proteinExistence type="predicted"/>
<dbReference type="SUPFAM" id="SSF58100">
    <property type="entry name" value="Bacterial hemolysins"/>
    <property type="match status" value="1"/>
</dbReference>
<dbReference type="Proteomes" id="UP000298030">
    <property type="component" value="Unassembled WGS sequence"/>
</dbReference>